<dbReference type="EMBL" id="JARZFX010000004">
    <property type="protein sequence ID" value="MEC5423838.1"/>
    <property type="molecule type" value="Genomic_DNA"/>
</dbReference>
<comment type="caution">
    <text evidence="1">The sequence shown here is derived from an EMBL/GenBank/DDBJ whole genome shotgun (WGS) entry which is preliminary data.</text>
</comment>
<dbReference type="Proteomes" id="UP001335737">
    <property type="component" value="Unassembled WGS sequence"/>
</dbReference>
<proteinExistence type="predicted"/>
<sequence>MGTIMGGFAAAALGLATGGTMALGIGVGMAYAYASNSAYPTNVGKSNITTWRKGSYPTSDKRVWSSDYAVHNGYERALGVTETFYTRCLACGA</sequence>
<evidence type="ECO:0000313" key="1">
    <source>
        <dbReference type="EMBL" id="MEC5423838.1"/>
    </source>
</evidence>
<evidence type="ECO:0000313" key="2">
    <source>
        <dbReference type="Proteomes" id="UP001335737"/>
    </source>
</evidence>
<name>A0ABU6KET8_9BACI</name>
<gene>
    <name evidence="1" type="ORF">QGM71_10075</name>
</gene>
<keyword evidence="2" id="KW-1185">Reference proteome</keyword>
<organism evidence="1 2">
    <name type="scientific">Virgibacillus tibetensis</name>
    <dbReference type="NCBI Taxonomy" id="3042313"/>
    <lineage>
        <taxon>Bacteria</taxon>
        <taxon>Bacillati</taxon>
        <taxon>Bacillota</taxon>
        <taxon>Bacilli</taxon>
        <taxon>Bacillales</taxon>
        <taxon>Bacillaceae</taxon>
        <taxon>Virgibacillus</taxon>
    </lineage>
</organism>
<protein>
    <submittedName>
        <fullName evidence="1">Uncharacterized protein</fullName>
    </submittedName>
</protein>
<accession>A0ABU6KET8</accession>
<reference evidence="1 2" key="1">
    <citation type="journal article" date="2024" name="Int. J. Syst. Evol. Microbiol.">
        <title>Virgibacillus tibetensis sp. nov., isolated from salt lake on the Tibetan Plateau of China.</title>
        <authorList>
            <person name="Phurbu D."/>
            <person name="Liu Z.-X."/>
            <person name="Wang R."/>
            <person name="Zheng Y.-Y."/>
            <person name="Liu H.-C."/>
            <person name="Zhou Y.-G."/>
            <person name="Yu Y.-J."/>
            <person name="Li A.-H."/>
        </authorList>
    </citation>
    <scope>NUCLEOTIDE SEQUENCE [LARGE SCALE GENOMIC DNA]</scope>
    <source>
        <strain evidence="1 2">C22-A2</strain>
    </source>
</reference>